<accession>A0ABM7FVE4</accession>
<proteinExistence type="predicted"/>
<name>A0ABM7FVE4_9STAP</name>
<keyword evidence="1" id="KW-0378">Hydrolase</keyword>
<dbReference type="PANTHER" id="PTHR10000:SF53">
    <property type="entry name" value="5-AMINO-6-(5-PHOSPHO-D-RIBITYLAMINO)URACIL PHOSPHATASE YBJI-RELATED"/>
    <property type="match status" value="1"/>
</dbReference>
<keyword evidence="2" id="KW-1185">Reference proteome</keyword>
<dbReference type="EMBL" id="AP018586">
    <property type="protein sequence ID" value="BBD92573.1"/>
    <property type="molecule type" value="Genomic_DNA"/>
</dbReference>
<sequence length="258" mass="29234">MNFIFDIDGTICFDGNHIDQSIKNRLMQLNDENHKVIFASARPIRDLLPVIPEFADYTLIGGNGSIISKNGQIEIISEINEHDINLIKQLIKQYGLLYIIDDKFNYSTNLNADNEIYQRIDPNRTAQALHMDDIKDPIKAILLNIKSDDFDTIAKILKTESDGIELIYHFNESYIDVTAQGIDKHTTIQYLIGSDTDYIAFGNDHNDIHMLDNASQGYFVANALVEHQSFLKNPNIKVIDNSNDAICKVLDNFLAIKG</sequence>
<reference evidence="1 2" key="1">
    <citation type="submission" date="2018-05" db="EMBL/GenBank/DDBJ databases">
        <title>Complete genome sequencing of three human clinical isolates of Staphylococcus caprae reveals virulence factors similar to those of S. epidermidis and S. capitis.</title>
        <authorList>
            <person name="Watanabe S."/>
            <person name="Cui L."/>
        </authorList>
    </citation>
    <scope>NUCLEOTIDE SEQUENCE [LARGE SCALE GENOMIC DNA]</scope>
    <source>
        <strain evidence="1 2">JMUB590</strain>
    </source>
</reference>
<dbReference type="PANTHER" id="PTHR10000">
    <property type="entry name" value="PHOSPHOSERINE PHOSPHATASE"/>
    <property type="match status" value="1"/>
</dbReference>
<evidence type="ECO:0000313" key="2">
    <source>
        <dbReference type="Proteomes" id="UP000274772"/>
    </source>
</evidence>
<dbReference type="InterPro" id="IPR036412">
    <property type="entry name" value="HAD-like_sf"/>
</dbReference>
<dbReference type="RefSeq" id="WP_002442775.1">
    <property type="nucleotide sequence ID" value="NZ_AP018585.1"/>
</dbReference>
<dbReference type="NCBIfam" id="TIGR01484">
    <property type="entry name" value="HAD-SF-IIB"/>
    <property type="match status" value="1"/>
</dbReference>
<dbReference type="Gene3D" id="3.40.50.1000">
    <property type="entry name" value="HAD superfamily/HAD-like"/>
    <property type="match status" value="1"/>
</dbReference>
<dbReference type="SUPFAM" id="SSF56784">
    <property type="entry name" value="HAD-like"/>
    <property type="match status" value="1"/>
</dbReference>
<dbReference type="Gene3D" id="3.30.1240.10">
    <property type="match status" value="1"/>
</dbReference>
<protein>
    <submittedName>
        <fullName evidence="1">Hydrolase-related protein</fullName>
    </submittedName>
</protein>
<dbReference type="GO" id="GO:0016787">
    <property type="term" value="F:hydrolase activity"/>
    <property type="evidence" value="ECO:0007669"/>
    <property type="project" value="UniProtKB-KW"/>
</dbReference>
<dbReference type="InterPro" id="IPR006379">
    <property type="entry name" value="HAD-SF_hydro_IIB"/>
</dbReference>
<dbReference type="InterPro" id="IPR023214">
    <property type="entry name" value="HAD_sf"/>
</dbReference>
<gene>
    <name evidence="1" type="ORF">JMUB590_1515</name>
</gene>
<evidence type="ECO:0000313" key="1">
    <source>
        <dbReference type="EMBL" id="BBD92573.1"/>
    </source>
</evidence>
<dbReference type="Pfam" id="PF08282">
    <property type="entry name" value="Hydrolase_3"/>
    <property type="match status" value="1"/>
</dbReference>
<dbReference type="GeneID" id="58051271"/>
<dbReference type="Proteomes" id="UP000274772">
    <property type="component" value="Chromosome"/>
</dbReference>
<organism evidence="1 2">
    <name type="scientific">Staphylococcus caprae</name>
    <dbReference type="NCBI Taxonomy" id="29380"/>
    <lineage>
        <taxon>Bacteria</taxon>
        <taxon>Bacillati</taxon>
        <taxon>Bacillota</taxon>
        <taxon>Bacilli</taxon>
        <taxon>Bacillales</taxon>
        <taxon>Staphylococcaceae</taxon>
        <taxon>Staphylococcus</taxon>
    </lineage>
</organism>